<evidence type="ECO:0000313" key="6">
    <source>
        <dbReference type="EMBL" id="EGX49370.1"/>
    </source>
</evidence>
<keyword evidence="1" id="KW-0378">Hydrolase</keyword>
<dbReference type="GO" id="GO:0004386">
    <property type="term" value="F:helicase activity"/>
    <property type="evidence" value="ECO:0007669"/>
    <property type="project" value="InterPro"/>
</dbReference>
<dbReference type="Proteomes" id="UP000008784">
    <property type="component" value="Unassembled WGS sequence"/>
</dbReference>
<dbReference type="SUPFAM" id="SSF52540">
    <property type="entry name" value="P-loop containing nucleoside triphosphate hydrolases"/>
    <property type="match status" value="1"/>
</dbReference>
<dbReference type="InterPro" id="IPR045055">
    <property type="entry name" value="DNA2/NAM7-like"/>
</dbReference>
<evidence type="ECO:0000256" key="1">
    <source>
        <dbReference type="ARBA" id="ARBA00022806"/>
    </source>
</evidence>
<feature type="domain" description="DNA2/NAM7 helicase helicase" evidence="3">
    <location>
        <begin position="701"/>
        <end position="792"/>
    </location>
</feature>
<dbReference type="CDD" id="cd06008">
    <property type="entry name" value="NF-X1-zinc-finger"/>
    <property type="match status" value="1"/>
</dbReference>
<gene>
    <name evidence="6" type="ORF">AOL_s00078g403</name>
</gene>
<dbReference type="InterPro" id="IPR041679">
    <property type="entry name" value="DNA2/NAM7-like_C"/>
</dbReference>
<dbReference type="Gene3D" id="3.40.50.300">
    <property type="entry name" value="P-loop containing nucleotide triphosphate hydrolases"/>
    <property type="match status" value="3"/>
</dbReference>
<feature type="domain" description="DNA2/NAM7 helicase helicase" evidence="3">
    <location>
        <begin position="423"/>
        <end position="551"/>
    </location>
</feature>
<dbReference type="InterPro" id="IPR057373">
    <property type="entry name" value="ZNFX1"/>
</dbReference>
<feature type="compositionally biased region" description="Polar residues" evidence="2">
    <location>
        <begin position="1241"/>
        <end position="1251"/>
    </location>
</feature>
<sequence length="1622" mass="181137">MSSSVELHGRPSGRANNRGGGGGGGGRGRGRGNAGGSQHGRSAEPQVAYGRDPADDSILQGQGNSGKFPSSTNPSAQRSHHQSSGNSRGNLGPRRGRMTTSHSRPHLQTSGNQADDNGEMNAHLSEKLIASSRPRDKASTSYSGVPRNPLVEQFERALPFSTDSSASSAWRAFPDVPSTAELMTPEVDVPINDVEIPWNSVDEYLGAHYELLREDSFSPLREAVGRFRKEPSMGDEYQICIYENCRIVGVTFANSSGICIKMSFSTNRAHKRICWENSKRLCPGTLVALTTDNFEKVARVATVAARPMSGLEGALPYGTVVDLLLHPDELELDPTKTWIMVESRSGYFEAFKHTLRALQRMDTNFPLNKILTLQDTTVGVPQFLKEKPEVNLAPCFSDHDSGALQDVNILQNFPSKNRVTTSMDEFQLEAVERILTKELAIVQGPPGCGKTFVSTKSLAAMIANSKGKDPPIIVACQTNHALDQLLRYVIEFEPRVIRLGGRTQDTGPIRERTLFNIRKELGNIIVQGSSIHRCRAKFRSLERKARELIERLSERSLTPDNLLRYGIITQNQRDTFHKFTDQWVKLSTGNKESAISPMVAWIGDALIPIPRREDIHLEFEDEDIGVEELKDLEAEFDDEWDGELRGVFVDFIRKTRVLTRPGVTDEIVQHWIKKDNLWDIPEPLRGDVYTRLERLYISAIEMEMRKINQEYALNVAEYKIARWEGDAHILQRARVIGLTTTGISKYRSLVAALQPKICLIEEAAETLEGPLIVACYPSIQQLVLVGDHKQLKGHCNVSELEKPPYNLSISMFERLVNNNVEYTMLKKQRRMRPEIRRILMPIYPDLDDDLQVLNMKPIQGMGNTNLFFFAHEVPEEQDELSKKNSHEAQMIVGFCNYLVENGIMQKEITILTFYNGQARELRRLLFRSDRLNKEAKDRIRVATVDSFQGEENEVVILSLCRSNAQGTIGFLNVPNRVCVSLSRAKRGFYMFGNANMLSQASGLWWDILQITNERTPPAIGTKLPITCQRHKSVTYMQYVSDWHEINGGCKSPCGEYLACGHRCTLTCHPYDHDSVKCADQCRRSLSCGHPCQKECFETCSSKCIICNPPSQTQYSTYNLNSHMDRLADRLAGVQTTNSNQPVRGPPPTNYQNQTVNKPVERLPEQFPALRSATSSQTAQRAPDLYQNAPFNRPAERLSEQPPALRSATSSQTAQGPPGPPGLYQNAPFNRPAERLSEPFPNIQTAKSSQTVRGPPPSHYSSIPNKPMERLSEPPPVIQAAPAHQVARKPPTNYQTRNSSKHIEKISERLAEVKTTDMIPTMLNPTSPRKKSTASETPVRAPERTAPLISWDNTPSQTTNSTPSIPLVSWGASVMQLTTPKPQKEVLPSSMIASHTIPDQRTTKESEPETSLLDFDPEVIHSPTLSTSKGTPSVTLDDRTMQVIVNQDQEQTDVELPASVDTKASVASAEKIELEKVSRSAVHRHESTEDWNLETLKEFVQKQSMEKLSLVKGNVTKKAEKQDSSNKANELVSSTAGDLALINFDDEPAMKTLASGGGGVVPFIDMNKVLVPIEKQAYVTTIKKKEDFNDDKKKAFNDEKTKENVISEKKESFLELDLLGDLL</sequence>
<organism evidence="6 7">
    <name type="scientific">Arthrobotrys oligospora (strain ATCC 24927 / CBS 115.81 / DSM 1491)</name>
    <name type="common">Nematode-trapping fungus</name>
    <name type="synonym">Didymozoophaga oligospora</name>
    <dbReference type="NCBI Taxonomy" id="756982"/>
    <lineage>
        <taxon>Eukaryota</taxon>
        <taxon>Fungi</taxon>
        <taxon>Dikarya</taxon>
        <taxon>Ascomycota</taxon>
        <taxon>Pezizomycotina</taxon>
        <taxon>Orbiliomycetes</taxon>
        <taxon>Orbiliales</taxon>
        <taxon>Orbiliaceae</taxon>
        <taxon>Orbilia</taxon>
        <taxon>Orbilia oligospora</taxon>
    </lineage>
</organism>
<feature type="domain" description="DNA2/NAM7 helicase-like C-terminal" evidence="4">
    <location>
        <begin position="808"/>
        <end position="994"/>
    </location>
</feature>
<dbReference type="CDD" id="cd18808">
    <property type="entry name" value="SF1_C_Upf1"/>
    <property type="match status" value="1"/>
</dbReference>
<evidence type="ECO:0000259" key="4">
    <source>
        <dbReference type="Pfam" id="PF13087"/>
    </source>
</evidence>
<protein>
    <submittedName>
        <fullName evidence="6">Uncharacterized protein</fullName>
    </submittedName>
</protein>
<dbReference type="GO" id="GO:0031380">
    <property type="term" value="C:nuclear RNA-directed RNA polymerase complex"/>
    <property type="evidence" value="ECO:0007669"/>
    <property type="project" value="TreeGrafter"/>
</dbReference>
<evidence type="ECO:0000259" key="3">
    <source>
        <dbReference type="Pfam" id="PF13086"/>
    </source>
</evidence>
<dbReference type="RefSeq" id="XP_011121968.1">
    <property type="nucleotide sequence ID" value="XM_011123666.1"/>
</dbReference>
<dbReference type="OrthoDB" id="409395at2759"/>
<feature type="compositionally biased region" description="Polar residues" evidence="2">
    <location>
        <begin position="98"/>
        <end position="115"/>
    </location>
</feature>
<dbReference type="HOGENOM" id="CLU_001066_5_0_1"/>
<dbReference type="InterPro" id="IPR041677">
    <property type="entry name" value="DNA2/NAM7_AAA_11"/>
</dbReference>
<dbReference type="PANTHER" id="PTHR10887">
    <property type="entry name" value="DNA2/NAM7 HELICASE FAMILY"/>
    <property type="match status" value="1"/>
</dbReference>
<dbReference type="InParanoid" id="G1XBV6"/>
<accession>G1XBV6</accession>
<keyword evidence="1" id="KW-0547">Nucleotide-binding</keyword>
<feature type="region of interest" description="Disordered" evidence="2">
    <location>
        <begin position="1195"/>
        <end position="1301"/>
    </location>
</feature>
<evidence type="ECO:0000256" key="2">
    <source>
        <dbReference type="SAM" id="MobiDB-lite"/>
    </source>
</evidence>
<dbReference type="Pfam" id="PF13086">
    <property type="entry name" value="AAA_11"/>
    <property type="match status" value="2"/>
</dbReference>
<dbReference type="eggNOG" id="KOG1807">
    <property type="taxonomic scope" value="Eukaryota"/>
</dbReference>
<feature type="region of interest" description="Disordered" evidence="2">
    <location>
        <begin position="1"/>
        <end position="119"/>
    </location>
</feature>
<feature type="compositionally biased region" description="Gly residues" evidence="2">
    <location>
        <begin position="18"/>
        <end position="38"/>
    </location>
</feature>
<reference evidence="6 7" key="1">
    <citation type="journal article" date="2011" name="PLoS Pathog.">
        <title>Genomic and proteomic analyses of the fungus Arthrobotrys oligospora provide insights into nematode-trap formation.</title>
        <authorList>
            <person name="Yang J."/>
            <person name="Wang L."/>
            <person name="Ji X."/>
            <person name="Feng Y."/>
            <person name="Li X."/>
            <person name="Zou C."/>
            <person name="Xu J."/>
            <person name="Ren Y."/>
            <person name="Mi Q."/>
            <person name="Wu J."/>
            <person name="Liu S."/>
            <person name="Liu Y."/>
            <person name="Huang X."/>
            <person name="Wang H."/>
            <person name="Niu X."/>
            <person name="Li J."/>
            <person name="Liang L."/>
            <person name="Luo Y."/>
            <person name="Ji K."/>
            <person name="Zhou W."/>
            <person name="Yu Z."/>
            <person name="Li G."/>
            <person name="Liu Y."/>
            <person name="Li L."/>
            <person name="Qiao M."/>
            <person name="Feng L."/>
            <person name="Zhang K.-Q."/>
        </authorList>
    </citation>
    <scope>NUCLEOTIDE SEQUENCE [LARGE SCALE GENOMIC DNA]</scope>
    <source>
        <strain evidence="7">ATCC 24927 / CBS 115.81 / DSM 1491</strain>
    </source>
</reference>
<feature type="region of interest" description="Disordered" evidence="2">
    <location>
        <begin position="1319"/>
        <end position="1364"/>
    </location>
</feature>
<comment type="caution">
    <text evidence="6">The sequence shown here is derived from an EMBL/GenBank/DDBJ whole genome shotgun (WGS) entry which is preliminary data.</text>
</comment>
<dbReference type="EMBL" id="ADOT01000134">
    <property type="protein sequence ID" value="EGX49370.1"/>
    <property type="molecule type" value="Genomic_DNA"/>
</dbReference>
<dbReference type="PANTHER" id="PTHR10887:SF341">
    <property type="entry name" value="NFX1-TYPE ZINC FINGER-CONTAINING PROTEIN 1"/>
    <property type="match status" value="1"/>
</dbReference>
<evidence type="ECO:0000259" key="5">
    <source>
        <dbReference type="Pfam" id="PF25396"/>
    </source>
</evidence>
<feature type="compositionally biased region" description="Low complexity" evidence="2">
    <location>
        <begin position="1352"/>
        <end position="1363"/>
    </location>
</feature>
<keyword evidence="1" id="KW-0347">Helicase</keyword>
<feature type="domain" description="ZNFX1" evidence="5">
    <location>
        <begin position="236"/>
        <end position="344"/>
    </location>
</feature>
<name>G1XBV6_ARTOA</name>
<dbReference type="GO" id="GO:0031048">
    <property type="term" value="P:regulatory ncRNA-mediated heterochromatin formation"/>
    <property type="evidence" value="ECO:0007669"/>
    <property type="project" value="TreeGrafter"/>
</dbReference>
<dbReference type="GeneID" id="22892889"/>
<feature type="compositionally biased region" description="Polar residues" evidence="2">
    <location>
        <begin position="59"/>
        <end position="89"/>
    </location>
</feature>
<dbReference type="Pfam" id="PF25396">
    <property type="entry name" value="ZNFX1"/>
    <property type="match status" value="1"/>
</dbReference>
<dbReference type="InterPro" id="IPR027417">
    <property type="entry name" value="P-loop_NTPase"/>
</dbReference>
<keyword evidence="7" id="KW-1185">Reference proteome</keyword>
<dbReference type="Pfam" id="PF13087">
    <property type="entry name" value="AAA_12"/>
    <property type="match status" value="1"/>
</dbReference>
<proteinExistence type="predicted"/>
<keyword evidence="1" id="KW-0067">ATP-binding</keyword>
<dbReference type="InterPro" id="IPR047187">
    <property type="entry name" value="SF1_C_Upf1"/>
</dbReference>
<evidence type="ECO:0000313" key="7">
    <source>
        <dbReference type="Proteomes" id="UP000008784"/>
    </source>
</evidence>